<dbReference type="PANTHER" id="PTHR31672">
    <property type="entry name" value="BNACNNG10540D PROTEIN"/>
    <property type="match status" value="1"/>
</dbReference>
<dbReference type="PhylomeDB" id="A0A022Q8K2"/>
<feature type="domain" description="F-box" evidence="1">
    <location>
        <begin position="3"/>
        <end position="49"/>
    </location>
</feature>
<dbReference type="Proteomes" id="UP000030748">
    <property type="component" value="Unassembled WGS sequence"/>
</dbReference>
<sequence>MEVEFLKNLPSEIVIEILSRLPIPTIKICKRVRKSWRDLIQTREFVDSHLSKSVPGLVVSEDRDRFEVFEFEDELLDLEDSDLRYKPVARFDCSTLAISILDIKGSVNGLLFLSPVSSYPSDYYICNPITREFIEFPYDERFLGYPLDCPANYGFGVSKVTGQYKVVRIVRRLKSICHVYTLGTGKWRRITPPGVPLRNDRNSNGAFLNGCLHWVVEDFTAPLSICCFDLETETFSTFDPPPLSRRRNGHLHIVVASGDYLCVCDNTFEDDVAFWVMKDYGDAKSWTKQFVIGKSDRFVCPYGVSSGEILYPIKVFKDGHALMLFGNAYMCYYSGKTKTSKRMAVFGMDTHMEAMVHTPSFLSLKSFPKEYVTSFRRFH</sequence>
<accession>A0A022Q8K2</accession>
<reference evidence="2 3" key="1">
    <citation type="journal article" date="2013" name="Proc. Natl. Acad. Sci. U.S.A.">
        <title>Fine-scale variation in meiotic recombination in Mimulus inferred from population shotgun sequencing.</title>
        <authorList>
            <person name="Hellsten U."/>
            <person name="Wright K.M."/>
            <person name="Jenkins J."/>
            <person name="Shu S."/>
            <person name="Yuan Y."/>
            <person name="Wessler S.R."/>
            <person name="Schmutz J."/>
            <person name="Willis J.H."/>
            <person name="Rokhsar D.S."/>
        </authorList>
    </citation>
    <scope>NUCLEOTIDE SEQUENCE [LARGE SCALE GENOMIC DNA]</scope>
    <source>
        <strain evidence="3">cv. DUN x IM62</strain>
    </source>
</reference>
<dbReference type="InterPro" id="IPR015915">
    <property type="entry name" value="Kelch-typ_b-propeller"/>
</dbReference>
<dbReference type="Pfam" id="PF08268">
    <property type="entry name" value="FBA_3"/>
    <property type="match status" value="1"/>
</dbReference>
<dbReference type="SUPFAM" id="SSF117281">
    <property type="entry name" value="Kelch motif"/>
    <property type="match status" value="1"/>
</dbReference>
<dbReference type="SUPFAM" id="SSF81383">
    <property type="entry name" value="F-box domain"/>
    <property type="match status" value="1"/>
</dbReference>
<evidence type="ECO:0000313" key="2">
    <source>
        <dbReference type="EMBL" id="EYU22875.1"/>
    </source>
</evidence>
<dbReference type="PANTHER" id="PTHR31672:SF13">
    <property type="entry name" value="F-BOX PROTEIN CPR30-LIKE"/>
    <property type="match status" value="1"/>
</dbReference>
<dbReference type="AlphaFoldDB" id="A0A022Q8K2"/>
<gene>
    <name evidence="2" type="ORF">MIMGU_mgv1a021251mg</name>
</gene>
<proteinExistence type="predicted"/>
<dbReference type="Gene3D" id="1.20.1280.50">
    <property type="match status" value="1"/>
</dbReference>
<dbReference type="SMART" id="SM00256">
    <property type="entry name" value="FBOX"/>
    <property type="match status" value="1"/>
</dbReference>
<evidence type="ECO:0000313" key="3">
    <source>
        <dbReference type="Proteomes" id="UP000030748"/>
    </source>
</evidence>
<evidence type="ECO:0000259" key="1">
    <source>
        <dbReference type="PROSITE" id="PS50181"/>
    </source>
</evidence>
<dbReference type="STRING" id="4155.A0A022Q8K2"/>
<dbReference type="InterPro" id="IPR001810">
    <property type="entry name" value="F-box_dom"/>
</dbReference>
<dbReference type="InterPro" id="IPR036047">
    <property type="entry name" value="F-box-like_dom_sf"/>
</dbReference>
<protein>
    <recommendedName>
        <fullName evidence="1">F-box domain-containing protein</fullName>
    </recommendedName>
</protein>
<name>A0A022Q8K2_ERYGU</name>
<dbReference type="EMBL" id="KI632191">
    <property type="protein sequence ID" value="EYU22875.1"/>
    <property type="molecule type" value="Genomic_DNA"/>
</dbReference>
<dbReference type="NCBIfam" id="TIGR01640">
    <property type="entry name" value="F_box_assoc_1"/>
    <property type="match status" value="1"/>
</dbReference>
<organism evidence="2 3">
    <name type="scientific">Erythranthe guttata</name>
    <name type="common">Yellow monkey flower</name>
    <name type="synonym">Mimulus guttatus</name>
    <dbReference type="NCBI Taxonomy" id="4155"/>
    <lineage>
        <taxon>Eukaryota</taxon>
        <taxon>Viridiplantae</taxon>
        <taxon>Streptophyta</taxon>
        <taxon>Embryophyta</taxon>
        <taxon>Tracheophyta</taxon>
        <taxon>Spermatophyta</taxon>
        <taxon>Magnoliopsida</taxon>
        <taxon>eudicotyledons</taxon>
        <taxon>Gunneridae</taxon>
        <taxon>Pentapetalae</taxon>
        <taxon>asterids</taxon>
        <taxon>lamiids</taxon>
        <taxon>Lamiales</taxon>
        <taxon>Phrymaceae</taxon>
        <taxon>Erythranthe</taxon>
    </lineage>
</organism>
<dbReference type="InterPro" id="IPR013187">
    <property type="entry name" value="F-box-assoc_dom_typ3"/>
</dbReference>
<dbReference type="eggNOG" id="ENOG502QS4I">
    <property type="taxonomic scope" value="Eukaryota"/>
</dbReference>
<keyword evidence="3" id="KW-1185">Reference proteome</keyword>
<dbReference type="InterPro" id="IPR017451">
    <property type="entry name" value="F-box-assoc_interact_dom"/>
</dbReference>
<dbReference type="InterPro" id="IPR050796">
    <property type="entry name" value="SCF_F-box_component"/>
</dbReference>
<dbReference type="Pfam" id="PF00646">
    <property type="entry name" value="F-box"/>
    <property type="match status" value="1"/>
</dbReference>
<dbReference type="PROSITE" id="PS50181">
    <property type="entry name" value="FBOX"/>
    <property type="match status" value="1"/>
</dbReference>